<keyword evidence="2" id="KW-1185">Reference proteome</keyword>
<dbReference type="AlphaFoldDB" id="A0A345HWQ7"/>
<dbReference type="Proteomes" id="UP000253868">
    <property type="component" value="Chromosome"/>
</dbReference>
<dbReference type="SUPFAM" id="SSF52980">
    <property type="entry name" value="Restriction endonuclease-like"/>
    <property type="match status" value="1"/>
</dbReference>
<evidence type="ECO:0000313" key="2">
    <source>
        <dbReference type="Proteomes" id="UP000253868"/>
    </source>
</evidence>
<evidence type="ECO:0008006" key="3">
    <source>
        <dbReference type="Google" id="ProtNLM"/>
    </source>
</evidence>
<dbReference type="EMBL" id="CP031194">
    <property type="protein sequence ID" value="AXG81131.1"/>
    <property type="molecule type" value="Genomic_DNA"/>
</dbReference>
<gene>
    <name evidence="1" type="ORF">DVK44_29460</name>
</gene>
<sequence length="136" mass="15495">MSTKSRARGTDTEAKVVKYLKQEGFSLTDRRVPNGRFDRGDITGIEGVCIEVKGDRSNRVSAWKAETIAEAKNAAAGMYLLVVRVEYKPVERWDVHVPWNLLGSESMKFGGEPEDWQWVRMDLRLAVQWLKAMGYT</sequence>
<organism evidence="1 2">
    <name type="scientific">Streptomyces paludis</name>
    <dbReference type="NCBI Taxonomy" id="2282738"/>
    <lineage>
        <taxon>Bacteria</taxon>
        <taxon>Bacillati</taxon>
        <taxon>Actinomycetota</taxon>
        <taxon>Actinomycetes</taxon>
        <taxon>Kitasatosporales</taxon>
        <taxon>Streptomycetaceae</taxon>
        <taxon>Streptomyces</taxon>
    </lineage>
</organism>
<name>A0A345HWQ7_9ACTN</name>
<proteinExistence type="predicted"/>
<dbReference type="RefSeq" id="WP_114663672.1">
    <property type="nucleotide sequence ID" value="NZ_CP031194.1"/>
</dbReference>
<dbReference type="InterPro" id="IPR011335">
    <property type="entry name" value="Restrct_endonuc-II-like"/>
</dbReference>
<dbReference type="KEGG" id="spad:DVK44_29460"/>
<protein>
    <recommendedName>
        <fullName evidence="3">Holliday junction resolvase</fullName>
    </recommendedName>
</protein>
<evidence type="ECO:0000313" key="1">
    <source>
        <dbReference type="EMBL" id="AXG81131.1"/>
    </source>
</evidence>
<reference evidence="2" key="1">
    <citation type="submission" date="2018-07" db="EMBL/GenBank/DDBJ databases">
        <authorList>
            <person name="Zhao J."/>
        </authorList>
    </citation>
    <scope>NUCLEOTIDE SEQUENCE [LARGE SCALE GENOMIC DNA]</scope>
    <source>
        <strain evidence="2">GSSD-12</strain>
    </source>
</reference>
<accession>A0A345HWQ7</accession>
<dbReference type="OrthoDB" id="3630198at2"/>